<evidence type="ECO:0000256" key="4">
    <source>
        <dbReference type="ARBA" id="ARBA00023125"/>
    </source>
</evidence>
<evidence type="ECO:0000256" key="2">
    <source>
        <dbReference type="ARBA" id="ARBA00022801"/>
    </source>
</evidence>
<dbReference type="CDD" id="cd06529">
    <property type="entry name" value="S24_LexA-like"/>
    <property type="match status" value="1"/>
</dbReference>
<dbReference type="CDD" id="cd00093">
    <property type="entry name" value="HTH_XRE"/>
    <property type="match status" value="1"/>
</dbReference>
<organism evidence="7 8">
    <name type="scientific">Alkalilimnicola ehrlichii</name>
    <dbReference type="NCBI Taxonomy" id="351052"/>
    <lineage>
        <taxon>Bacteria</taxon>
        <taxon>Pseudomonadati</taxon>
        <taxon>Pseudomonadota</taxon>
        <taxon>Gammaproteobacteria</taxon>
        <taxon>Chromatiales</taxon>
        <taxon>Ectothiorhodospiraceae</taxon>
        <taxon>Alkalilimnicola</taxon>
    </lineage>
</organism>
<keyword evidence="4" id="KW-0238">DNA-binding</keyword>
<dbReference type="SMART" id="SM00530">
    <property type="entry name" value="HTH_XRE"/>
    <property type="match status" value="1"/>
</dbReference>
<dbReference type="InterPro" id="IPR010982">
    <property type="entry name" value="Lambda_DNA-bd_dom_sf"/>
</dbReference>
<evidence type="ECO:0000313" key="7">
    <source>
        <dbReference type="EMBL" id="RFA35164.1"/>
    </source>
</evidence>
<dbReference type="GO" id="GO:0006508">
    <property type="term" value="P:proteolysis"/>
    <property type="evidence" value="ECO:0007669"/>
    <property type="project" value="UniProtKB-KW"/>
</dbReference>
<dbReference type="InterPro" id="IPR019756">
    <property type="entry name" value="Pept_S26A_signal_pept_1_Ser-AS"/>
</dbReference>
<dbReference type="PROSITE" id="PS50943">
    <property type="entry name" value="HTH_CROC1"/>
    <property type="match status" value="1"/>
</dbReference>
<dbReference type="GO" id="GO:0016020">
    <property type="term" value="C:membrane"/>
    <property type="evidence" value="ECO:0007669"/>
    <property type="project" value="InterPro"/>
</dbReference>
<dbReference type="SUPFAM" id="SSF51306">
    <property type="entry name" value="LexA/Signal peptidase"/>
    <property type="match status" value="1"/>
</dbReference>
<protein>
    <recommendedName>
        <fullName evidence="6">HTH cro/C1-type domain-containing protein</fullName>
    </recommendedName>
</protein>
<comment type="caution">
    <text evidence="7">The sequence shown here is derived from an EMBL/GenBank/DDBJ whole genome shotgun (WGS) entry which is preliminary data.</text>
</comment>
<dbReference type="Gene3D" id="2.10.109.10">
    <property type="entry name" value="Umud Fragment, subunit A"/>
    <property type="match status" value="1"/>
</dbReference>
<dbReference type="Proteomes" id="UP000256763">
    <property type="component" value="Unassembled WGS sequence"/>
</dbReference>
<feature type="domain" description="HTH cro/C1-type" evidence="6">
    <location>
        <begin position="15"/>
        <end position="69"/>
    </location>
</feature>
<dbReference type="InterPro" id="IPR036286">
    <property type="entry name" value="LexA/Signal_pep-like_sf"/>
</dbReference>
<keyword evidence="2" id="KW-0378">Hydrolase</keyword>
<sequence length="254" mass="28005">MDKEKLMREALGKALRGFRSNRKMTLSAVADPVGYDAGNLSRVERGTQGIASDVLVGIADALDVSLARIYEAAELIYKGETVDFSVTRTSHYTAGGYQQESSVEESKSDYSGEVLKVPMMNAEFSMGSGIYQPERDAIVDFMHLSLPWIRSRLVISRPDALRVVIGLGDSMYPTFSSGDPLLVDTGITELKIDAVYCLAREDELLIKRIQRQIDGGFAIISDNPSYQPQYIASPEAANLRVLGRVVWAWNGRSL</sequence>
<evidence type="ECO:0000259" key="6">
    <source>
        <dbReference type="PROSITE" id="PS50943"/>
    </source>
</evidence>
<dbReference type="Pfam" id="PF13560">
    <property type="entry name" value="HTH_31"/>
    <property type="match status" value="1"/>
</dbReference>
<dbReference type="EMBL" id="NFZW01000013">
    <property type="protein sequence ID" value="RFA35164.1"/>
    <property type="molecule type" value="Genomic_DNA"/>
</dbReference>
<dbReference type="PANTHER" id="PTHR40661">
    <property type="match status" value="1"/>
</dbReference>
<dbReference type="InterPro" id="IPR001387">
    <property type="entry name" value="Cro/C1-type_HTH"/>
</dbReference>
<dbReference type="GO" id="GO:0003677">
    <property type="term" value="F:DNA binding"/>
    <property type="evidence" value="ECO:0007669"/>
    <property type="project" value="UniProtKB-KW"/>
</dbReference>
<keyword evidence="1" id="KW-0645">Protease</keyword>
<evidence type="ECO:0000313" key="8">
    <source>
        <dbReference type="Proteomes" id="UP000256763"/>
    </source>
</evidence>
<evidence type="ECO:0000256" key="3">
    <source>
        <dbReference type="ARBA" id="ARBA00023015"/>
    </source>
</evidence>
<gene>
    <name evidence="7" type="ORF">CAL65_13755</name>
</gene>
<dbReference type="PANTHER" id="PTHR40661:SF3">
    <property type="entry name" value="FELS-1 PROPHAGE TRANSCRIPTIONAL REGULATOR"/>
    <property type="match status" value="1"/>
</dbReference>
<name>A0A3E0WQD8_9GAMM</name>
<dbReference type="RefSeq" id="WP_116304222.1">
    <property type="nucleotide sequence ID" value="NZ_NFZV01000047.1"/>
</dbReference>
<evidence type="ECO:0000256" key="1">
    <source>
        <dbReference type="ARBA" id="ARBA00022670"/>
    </source>
</evidence>
<dbReference type="Gene3D" id="1.10.260.40">
    <property type="entry name" value="lambda repressor-like DNA-binding domains"/>
    <property type="match status" value="1"/>
</dbReference>
<keyword evidence="8" id="KW-1185">Reference proteome</keyword>
<dbReference type="OrthoDB" id="5959816at2"/>
<dbReference type="InterPro" id="IPR015927">
    <property type="entry name" value="Peptidase_S24_S26A/B/C"/>
</dbReference>
<keyword evidence="5" id="KW-0804">Transcription</keyword>
<dbReference type="InterPro" id="IPR039418">
    <property type="entry name" value="LexA-like"/>
</dbReference>
<keyword evidence="3" id="KW-0805">Transcription regulation</keyword>
<accession>A0A3E0WQD8</accession>
<dbReference type="GO" id="GO:0004252">
    <property type="term" value="F:serine-type endopeptidase activity"/>
    <property type="evidence" value="ECO:0007669"/>
    <property type="project" value="InterPro"/>
</dbReference>
<evidence type="ECO:0000256" key="5">
    <source>
        <dbReference type="ARBA" id="ARBA00023163"/>
    </source>
</evidence>
<dbReference type="AlphaFoldDB" id="A0A3E0WQD8"/>
<dbReference type="Pfam" id="PF00717">
    <property type="entry name" value="Peptidase_S24"/>
    <property type="match status" value="1"/>
</dbReference>
<dbReference type="PROSITE" id="PS00501">
    <property type="entry name" value="SPASE_I_1"/>
    <property type="match status" value="1"/>
</dbReference>
<proteinExistence type="predicted"/>
<dbReference type="SUPFAM" id="SSF47413">
    <property type="entry name" value="lambda repressor-like DNA-binding domains"/>
    <property type="match status" value="1"/>
</dbReference>
<reference evidence="8" key="1">
    <citation type="submission" date="2017-05" db="EMBL/GenBank/DDBJ databases">
        <authorList>
            <person name="Sharma S."/>
            <person name="Sidhu C."/>
            <person name="Pinnaka A.K."/>
        </authorList>
    </citation>
    <scope>NUCLEOTIDE SEQUENCE [LARGE SCALE GENOMIC DNA]</scope>
    <source>
        <strain evidence="8">AK93</strain>
    </source>
</reference>